<keyword evidence="6" id="KW-0539">Nucleus</keyword>
<organism evidence="9 10">
    <name type="scientific">Lithospermum erythrorhizon</name>
    <name type="common">Purple gromwell</name>
    <name type="synonym">Lithospermum officinale var. erythrorhizon</name>
    <dbReference type="NCBI Taxonomy" id="34254"/>
    <lineage>
        <taxon>Eukaryota</taxon>
        <taxon>Viridiplantae</taxon>
        <taxon>Streptophyta</taxon>
        <taxon>Embryophyta</taxon>
        <taxon>Tracheophyta</taxon>
        <taxon>Spermatophyta</taxon>
        <taxon>Magnoliopsida</taxon>
        <taxon>eudicotyledons</taxon>
        <taxon>Gunneridae</taxon>
        <taxon>Pentapetalae</taxon>
        <taxon>asterids</taxon>
        <taxon>lamiids</taxon>
        <taxon>Boraginales</taxon>
        <taxon>Boraginaceae</taxon>
        <taxon>Boraginoideae</taxon>
        <taxon>Lithospermeae</taxon>
        <taxon>Lithospermum</taxon>
    </lineage>
</organism>
<keyword evidence="3" id="KW-0963">Cytoplasm</keyword>
<evidence type="ECO:0000256" key="1">
    <source>
        <dbReference type="ARBA" id="ARBA00004123"/>
    </source>
</evidence>
<evidence type="ECO:0000259" key="8">
    <source>
        <dbReference type="Pfam" id="PF18117"/>
    </source>
</evidence>
<evidence type="ECO:0008006" key="11">
    <source>
        <dbReference type="Google" id="ProtNLM"/>
    </source>
</evidence>
<dbReference type="Pfam" id="PF01764">
    <property type="entry name" value="Lipase_3"/>
    <property type="match status" value="1"/>
</dbReference>
<dbReference type="Proteomes" id="UP001454036">
    <property type="component" value="Unassembled WGS sequence"/>
</dbReference>
<feature type="domain" description="Fungal lipase-type" evidence="7">
    <location>
        <begin position="49"/>
        <end position="202"/>
    </location>
</feature>
<name>A0AAV3RCX2_LITER</name>
<evidence type="ECO:0000256" key="6">
    <source>
        <dbReference type="ARBA" id="ARBA00023242"/>
    </source>
</evidence>
<dbReference type="GO" id="GO:0006952">
    <property type="term" value="P:defense response"/>
    <property type="evidence" value="ECO:0007669"/>
    <property type="project" value="UniProtKB-KW"/>
</dbReference>
<evidence type="ECO:0000256" key="3">
    <source>
        <dbReference type="ARBA" id="ARBA00022490"/>
    </source>
</evidence>
<comment type="caution">
    <text evidence="9">The sequence shown here is derived from an EMBL/GenBank/DDBJ whole genome shotgun (WGS) entry which is preliminary data.</text>
</comment>
<dbReference type="Pfam" id="PF18117">
    <property type="entry name" value="EDS1_EP"/>
    <property type="match status" value="1"/>
</dbReference>
<dbReference type="EMBL" id="BAABME010008637">
    <property type="protein sequence ID" value="GAA0173516.1"/>
    <property type="molecule type" value="Genomic_DNA"/>
</dbReference>
<dbReference type="PANTHER" id="PTHR47090">
    <property type="entry name" value="PROTEIN EDS1-RELATED"/>
    <property type="match status" value="1"/>
</dbReference>
<evidence type="ECO:0000313" key="10">
    <source>
        <dbReference type="Proteomes" id="UP001454036"/>
    </source>
</evidence>
<sequence length="627" mass="71860">MVGGAIGESIGLGEEVITRACKLSFKAHKKFPEKQYLYDKSRSSSLDAVFAFSGTWSVEDWVSKKPFGDAKIDNVLFPSLRSVGNDAAATVNEAFACRFGEIMSRTSLASEVEKAAFDGKQVVFTGHSSGGPIAILSAIWFFEKYIRVPAAANRILKPPYCLTFGSPLMGDKIFSHALRREGWAKHFINFVLRHDLVPRIAFAPLSPMEKAPLQQILSFLNPKSQYFHNESIGISNEACAFFQSVLRSTLSVASYTACHLKECTNPLLETFSSFVSLSPYRPSGTFVFCTCNGKLVIVDNPDAVLQMLFYCAQLDESTEVADASFGSLKIHLEYETELQNSLFKMNQDVDWLNSLADIPLMYDSSSFHFGAASTMDSTLNELGLSERARLCLRAAGESEKQKQRNQEKMDQNKDKIRQGLMKIEEYKTKCDFRKIGYYDAFKLQRDTTDFYANVNRLELAGMWDEIVEMLKRYELPDGFESCKEWIELGTKFRRLLEPLDIANYYRHLKNDDTGPYMKRARPKRYSFTQNWLEHAERMATNKSTESWFWAEVEEVRAESSVKPFEQVNEKVIRLERQACEWFERRLLDKDVFFEESTFIKWWKLLPQQHRNQSPVLEIIKKLNTSST</sequence>
<proteinExistence type="predicted"/>
<dbReference type="InterPro" id="IPR041266">
    <property type="entry name" value="EDS1_EP"/>
</dbReference>
<dbReference type="InterPro" id="IPR029058">
    <property type="entry name" value="AB_hydrolase_fold"/>
</dbReference>
<evidence type="ECO:0000313" key="9">
    <source>
        <dbReference type="EMBL" id="GAA0173516.1"/>
    </source>
</evidence>
<comment type="subcellular location">
    <subcellularLocation>
        <location evidence="2">Cytoplasm</location>
    </subcellularLocation>
    <subcellularLocation>
        <location evidence="1">Nucleus</location>
    </subcellularLocation>
</comment>
<dbReference type="GO" id="GO:0016787">
    <property type="term" value="F:hydrolase activity"/>
    <property type="evidence" value="ECO:0007669"/>
    <property type="project" value="UniProtKB-KW"/>
</dbReference>
<gene>
    <name evidence="9" type="ORF">LIER_27113</name>
</gene>
<dbReference type="GO" id="GO:0005737">
    <property type="term" value="C:cytoplasm"/>
    <property type="evidence" value="ECO:0007669"/>
    <property type="project" value="UniProtKB-SubCell"/>
</dbReference>
<evidence type="ECO:0000256" key="5">
    <source>
        <dbReference type="ARBA" id="ARBA00022821"/>
    </source>
</evidence>
<reference evidence="9 10" key="1">
    <citation type="submission" date="2024-01" db="EMBL/GenBank/DDBJ databases">
        <title>The complete chloroplast genome sequence of Lithospermum erythrorhizon: insights into the phylogenetic relationship among Boraginaceae species and the maternal lineages of purple gromwells.</title>
        <authorList>
            <person name="Okada T."/>
            <person name="Watanabe K."/>
        </authorList>
    </citation>
    <scope>NUCLEOTIDE SEQUENCE [LARGE SCALE GENOMIC DNA]</scope>
</reference>
<dbReference type="InterPro" id="IPR002921">
    <property type="entry name" value="Fungal_lipase-type"/>
</dbReference>
<protein>
    <recommendedName>
        <fullName evidence="11">Protein EDS1L-like</fullName>
    </recommendedName>
</protein>
<dbReference type="PANTHER" id="PTHR47090:SF2">
    <property type="entry name" value="PROTEIN EDS1-RELATED"/>
    <property type="match status" value="1"/>
</dbReference>
<feature type="domain" description="EDS1 EP" evidence="8">
    <location>
        <begin position="422"/>
        <end position="612"/>
    </location>
</feature>
<keyword evidence="5" id="KW-0611">Plant defense</keyword>
<accession>A0AAV3RCX2</accession>
<keyword evidence="4" id="KW-0378">Hydrolase</keyword>
<evidence type="ECO:0000256" key="2">
    <source>
        <dbReference type="ARBA" id="ARBA00004496"/>
    </source>
</evidence>
<evidence type="ECO:0000256" key="4">
    <source>
        <dbReference type="ARBA" id="ARBA00022801"/>
    </source>
</evidence>
<keyword evidence="10" id="KW-1185">Reference proteome</keyword>
<dbReference type="AlphaFoldDB" id="A0AAV3RCX2"/>
<dbReference type="InterPro" id="IPR044214">
    <property type="entry name" value="EDS1-like"/>
</dbReference>
<dbReference type="GO" id="GO:0006629">
    <property type="term" value="P:lipid metabolic process"/>
    <property type="evidence" value="ECO:0007669"/>
    <property type="project" value="InterPro"/>
</dbReference>
<dbReference type="GO" id="GO:0005634">
    <property type="term" value="C:nucleus"/>
    <property type="evidence" value="ECO:0007669"/>
    <property type="project" value="UniProtKB-SubCell"/>
</dbReference>
<dbReference type="SUPFAM" id="SSF53474">
    <property type="entry name" value="alpha/beta-Hydrolases"/>
    <property type="match status" value="1"/>
</dbReference>
<evidence type="ECO:0000259" key="7">
    <source>
        <dbReference type="Pfam" id="PF01764"/>
    </source>
</evidence>
<dbReference type="Gene3D" id="3.40.50.1820">
    <property type="entry name" value="alpha/beta hydrolase"/>
    <property type="match status" value="1"/>
</dbReference>